<keyword evidence="3" id="KW-1185">Reference proteome</keyword>
<dbReference type="InterPro" id="IPR000994">
    <property type="entry name" value="Pept_M24"/>
</dbReference>
<dbReference type="PANTHER" id="PTHR43763:SF6">
    <property type="entry name" value="XAA-PRO AMINOPEPTIDASE 1"/>
    <property type="match status" value="1"/>
</dbReference>
<sequence>MWSLMDEQKELRGMLSARTPLRKSIETFLDLLEASLRAKLQLRFSFAGPWRDLRTLSQHWKRILVPTAAVFDMGASEAIHGAIPRELVLDRPSPVIFMRAQKNEVEKQGMKKTHIRDGAAMCEVLSFLEDRFLAGDHFTELSPSREVDRRRKIQDLNEGVSFRTIVAFGPHSAIPHYSSSNRTNVEITEFSTVLIDSGGQYQDGTTDVSRV</sequence>
<evidence type="ECO:0000259" key="1">
    <source>
        <dbReference type="Pfam" id="PF00557"/>
    </source>
</evidence>
<evidence type="ECO:0000313" key="2">
    <source>
        <dbReference type="EMBL" id="KAL1403002.1"/>
    </source>
</evidence>
<dbReference type="InterPro" id="IPR050422">
    <property type="entry name" value="X-Pro_aminopeptidase_P"/>
</dbReference>
<gene>
    <name evidence="2" type="ORF">pipiens_019558</name>
</gene>
<dbReference type="Proteomes" id="UP001562425">
    <property type="component" value="Unassembled WGS sequence"/>
</dbReference>
<protein>
    <recommendedName>
        <fullName evidence="1">Peptidase M24 domain-containing protein</fullName>
    </recommendedName>
</protein>
<dbReference type="PANTHER" id="PTHR43763">
    <property type="entry name" value="XAA-PRO AMINOPEPTIDASE 1"/>
    <property type="match status" value="1"/>
</dbReference>
<dbReference type="EMBL" id="JBEHCU010002220">
    <property type="protein sequence ID" value="KAL1403002.1"/>
    <property type="molecule type" value="Genomic_DNA"/>
</dbReference>
<evidence type="ECO:0000313" key="3">
    <source>
        <dbReference type="Proteomes" id="UP001562425"/>
    </source>
</evidence>
<feature type="non-terminal residue" evidence="2">
    <location>
        <position position="211"/>
    </location>
</feature>
<dbReference type="Gene3D" id="3.90.230.10">
    <property type="entry name" value="Creatinase/methionine aminopeptidase superfamily"/>
    <property type="match status" value="1"/>
</dbReference>
<dbReference type="Pfam" id="PF00557">
    <property type="entry name" value="Peptidase_M24"/>
    <property type="match status" value="1"/>
</dbReference>
<proteinExistence type="predicted"/>
<reference evidence="2 3" key="1">
    <citation type="submission" date="2024-05" db="EMBL/GenBank/DDBJ databases">
        <title>Culex pipiens pipiens assembly and annotation.</title>
        <authorList>
            <person name="Alout H."/>
            <person name="Durand T."/>
        </authorList>
    </citation>
    <scope>NUCLEOTIDE SEQUENCE [LARGE SCALE GENOMIC DNA]</scope>
    <source>
        <strain evidence="2">HA-2024</strain>
        <tissue evidence="2">Whole body</tissue>
    </source>
</reference>
<feature type="domain" description="Peptidase M24" evidence="1">
    <location>
        <begin position="109"/>
        <end position="210"/>
    </location>
</feature>
<comment type="caution">
    <text evidence="2">The sequence shown here is derived from an EMBL/GenBank/DDBJ whole genome shotgun (WGS) entry which is preliminary data.</text>
</comment>
<dbReference type="AlphaFoldDB" id="A0ABD1DTB3"/>
<accession>A0ABD1DTB3</accession>
<name>A0ABD1DTB3_CULPP</name>
<dbReference type="SUPFAM" id="SSF55920">
    <property type="entry name" value="Creatinase/aminopeptidase"/>
    <property type="match status" value="1"/>
</dbReference>
<dbReference type="InterPro" id="IPR036005">
    <property type="entry name" value="Creatinase/aminopeptidase-like"/>
</dbReference>
<organism evidence="2 3">
    <name type="scientific">Culex pipiens pipiens</name>
    <name type="common">Northern house mosquito</name>
    <dbReference type="NCBI Taxonomy" id="38569"/>
    <lineage>
        <taxon>Eukaryota</taxon>
        <taxon>Metazoa</taxon>
        <taxon>Ecdysozoa</taxon>
        <taxon>Arthropoda</taxon>
        <taxon>Hexapoda</taxon>
        <taxon>Insecta</taxon>
        <taxon>Pterygota</taxon>
        <taxon>Neoptera</taxon>
        <taxon>Endopterygota</taxon>
        <taxon>Diptera</taxon>
        <taxon>Nematocera</taxon>
        <taxon>Culicoidea</taxon>
        <taxon>Culicidae</taxon>
        <taxon>Culicinae</taxon>
        <taxon>Culicini</taxon>
        <taxon>Culex</taxon>
        <taxon>Culex</taxon>
    </lineage>
</organism>